<reference evidence="1 2" key="1">
    <citation type="submission" date="2022-05" db="EMBL/GenBank/DDBJ databases">
        <title>Streptomyces sp. nov. RY43-2 isolated from soil of a peat swamp forest.</title>
        <authorList>
            <person name="Kanchanasin P."/>
            <person name="Tanasupawat S."/>
            <person name="Phongsopitanun W."/>
        </authorList>
    </citation>
    <scope>NUCLEOTIDE SEQUENCE [LARGE SCALE GENOMIC DNA]</scope>
    <source>
        <strain evidence="1 2">RY43-2</strain>
    </source>
</reference>
<evidence type="ECO:0000313" key="2">
    <source>
        <dbReference type="Proteomes" id="UP001523219"/>
    </source>
</evidence>
<organism evidence="1 2">
    <name type="scientific">Streptomyces macrolidinus</name>
    <dbReference type="NCBI Taxonomy" id="2952607"/>
    <lineage>
        <taxon>Bacteria</taxon>
        <taxon>Bacillati</taxon>
        <taxon>Actinomycetota</taxon>
        <taxon>Actinomycetes</taxon>
        <taxon>Kitasatosporales</taxon>
        <taxon>Streptomycetaceae</taxon>
        <taxon>Streptomyces</taxon>
    </lineage>
</organism>
<sequence length="259" mass="28526">MFPGDSTPAARCEGLIHDSLDAIAGDYREALSGEMEGGNTFSMLGTSLHVDQIRRIVTDATRLDSWSVRDGKYYLPNQTMLARNWLSVFIGRKRSLSASSFLEFLADLTGLRDRLPAPEIAVARFVNLAVVERCHNPSHTLPIWVTVAHKVSVRREEDNLHRDIPDLLTEFDILYDEIPEGASMAEPLRPGSASSTATTMDEYQARLLGSVFPHLADQVSNLSGGEEGAALFAAHEADLREYVTRNLFGRVAEIVSAVP</sequence>
<dbReference type="EMBL" id="JAMWMR010000006">
    <property type="protein sequence ID" value="MCN9241158.1"/>
    <property type="molecule type" value="Genomic_DNA"/>
</dbReference>
<proteinExistence type="predicted"/>
<comment type="caution">
    <text evidence="1">The sequence shown here is derived from an EMBL/GenBank/DDBJ whole genome shotgun (WGS) entry which is preliminary data.</text>
</comment>
<dbReference type="RefSeq" id="WP_252424222.1">
    <property type="nucleotide sequence ID" value="NZ_JAMWMR010000006.1"/>
</dbReference>
<dbReference type="Proteomes" id="UP001523219">
    <property type="component" value="Unassembled WGS sequence"/>
</dbReference>
<protein>
    <submittedName>
        <fullName evidence="1">Uncharacterized protein</fullName>
    </submittedName>
</protein>
<gene>
    <name evidence="1" type="ORF">NGF19_10200</name>
</gene>
<name>A0ABT0ZBL2_9ACTN</name>
<evidence type="ECO:0000313" key="1">
    <source>
        <dbReference type="EMBL" id="MCN9241158.1"/>
    </source>
</evidence>
<keyword evidence="2" id="KW-1185">Reference proteome</keyword>
<accession>A0ABT0ZBL2</accession>